<comment type="similarity">
    <text evidence="1">Belongs to the aldolase class II family.</text>
</comment>
<protein>
    <submittedName>
        <fullName evidence="3">Class II aldolase and adducin N-terminal domain protein 9</fullName>
    </submittedName>
</protein>
<name>A0A0C4WSC8_9GAMM</name>
<dbReference type="AlphaFoldDB" id="A0A0C4WSC8"/>
<feature type="domain" description="Class II aldolase/adducin N-terminal" evidence="2">
    <location>
        <begin position="23"/>
        <end position="204"/>
    </location>
</feature>
<dbReference type="PANTHER" id="PTHR10672:SF3">
    <property type="entry name" value="PROTEIN HU-LI TAI SHAO"/>
    <property type="match status" value="1"/>
</dbReference>
<dbReference type="Gene3D" id="3.40.225.10">
    <property type="entry name" value="Class II aldolase/adducin N-terminal domain"/>
    <property type="match status" value="1"/>
</dbReference>
<evidence type="ECO:0000313" key="4">
    <source>
        <dbReference type="Proteomes" id="UP000068210"/>
    </source>
</evidence>
<dbReference type="InterPro" id="IPR001303">
    <property type="entry name" value="Aldolase_II/adducin_N"/>
</dbReference>
<sequence length="257" mass="28366">MNAITRIAPVKERVSAAECEARVKLAAAYRLAARLRWTDHIYTHFSVRVPGPDRHFLINPYGLAFDEITASSLVKVDIDGTLLDDPTGLGINRAGYVIHSAIHGAREHTHAVLHTHTTAGIGVSAQQDGLLMISQHAMRFHKRLAYHEYEGIALDLDEQQRLIADLGEHDALILRNHGLLTSGRTIEEAFYNLYFLERACAAQLAAQSGGAALRFPSEAVAEKAARGFELAIAQGRPQSHWDAYLRQLERDDAGFAL</sequence>
<dbReference type="EMBL" id="CP010415">
    <property type="protein sequence ID" value="AJE21172.1"/>
    <property type="molecule type" value="Genomic_DNA"/>
</dbReference>
<dbReference type="KEGG" id="acx:Achr_17150"/>
<dbReference type="InterPro" id="IPR036409">
    <property type="entry name" value="Aldolase_II/adducin_N_sf"/>
</dbReference>
<dbReference type="HOGENOM" id="CLU_006033_0_0_6"/>
<dbReference type="NCBIfam" id="NF005451">
    <property type="entry name" value="PRK07044.1"/>
    <property type="match status" value="1"/>
</dbReference>
<dbReference type="GO" id="GO:0051015">
    <property type="term" value="F:actin filament binding"/>
    <property type="evidence" value="ECO:0007669"/>
    <property type="project" value="TreeGrafter"/>
</dbReference>
<dbReference type="SUPFAM" id="SSF53639">
    <property type="entry name" value="AraD/HMP-PK domain-like"/>
    <property type="match status" value="1"/>
</dbReference>
<reference evidence="3 4" key="1">
    <citation type="journal article" date="2015" name="PLoS ONE">
        <title>Azotobacter Genomes: The Genome of Azotobacter chroococcum NCIMB 8003 (ATCC 4412).</title>
        <authorList>
            <person name="Robson R.L."/>
            <person name="Jones R."/>
            <person name="Robson R.M."/>
            <person name="Schwartz A."/>
            <person name="Richardson T.H."/>
        </authorList>
    </citation>
    <scope>NUCLEOTIDE SEQUENCE [LARGE SCALE GENOMIC DNA]</scope>
    <source>
        <strain evidence="3 4">NCIMB 8003</strain>
    </source>
</reference>
<organism evidence="3 4">
    <name type="scientific">Azotobacter chroococcum NCIMB 8003</name>
    <dbReference type="NCBI Taxonomy" id="1328314"/>
    <lineage>
        <taxon>Bacteria</taxon>
        <taxon>Pseudomonadati</taxon>
        <taxon>Pseudomonadota</taxon>
        <taxon>Gammaproteobacteria</taxon>
        <taxon>Pseudomonadales</taxon>
        <taxon>Pseudomonadaceae</taxon>
        <taxon>Azotobacter</taxon>
    </lineage>
</organism>
<dbReference type="PANTHER" id="PTHR10672">
    <property type="entry name" value="ADDUCIN"/>
    <property type="match status" value="1"/>
</dbReference>
<dbReference type="InterPro" id="IPR051017">
    <property type="entry name" value="Aldolase-II_Adducin_sf"/>
</dbReference>
<evidence type="ECO:0000256" key="1">
    <source>
        <dbReference type="ARBA" id="ARBA00037961"/>
    </source>
</evidence>
<evidence type="ECO:0000259" key="2">
    <source>
        <dbReference type="SMART" id="SM01007"/>
    </source>
</evidence>
<proteinExistence type="inferred from homology"/>
<gene>
    <name evidence="3" type="ORF">Achr_17150</name>
</gene>
<dbReference type="SMART" id="SM01007">
    <property type="entry name" value="Aldolase_II"/>
    <property type="match status" value="1"/>
</dbReference>
<keyword evidence="4" id="KW-1185">Reference proteome</keyword>
<accession>A0A0C4WSC8</accession>
<dbReference type="Pfam" id="PF00596">
    <property type="entry name" value="Aldolase_II"/>
    <property type="match status" value="1"/>
</dbReference>
<dbReference type="STRING" id="1328314.Achr_17150"/>
<dbReference type="GO" id="GO:0005856">
    <property type="term" value="C:cytoskeleton"/>
    <property type="evidence" value="ECO:0007669"/>
    <property type="project" value="TreeGrafter"/>
</dbReference>
<dbReference type="RefSeq" id="WP_039803571.1">
    <property type="nucleotide sequence ID" value="NZ_CP010415.1"/>
</dbReference>
<dbReference type="GO" id="GO:0005996">
    <property type="term" value="P:monosaccharide metabolic process"/>
    <property type="evidence" value="ECO:0007669"/>
    <property type="project" value="UniProtKB-ARBA"/>
</dbReference>
<dbReference type="Proteomes" id="UP000068210">
    <property type="component" value="Chromosome"/>
</dbReference>
<evidence type="ECO:0000313" key="3">
    <source>
        <dbReference type="EMBL" id="AJE21172.1"/>
    </source>
</evidence>